<dbReference type="AlphaFoldDB" id="A0A418NS84"/>
<dbReference type="GO" id="GO:0005829">
    <property type="term" value="C:cytosol"/>
    <property type="evidence" value="ECO:0007669"/>
    <property type="project" value="TreeGrafter"/>
</dbReference>
<evidence type="ECO:0000256" key="3">
    <source>
        <dbReference type="SAM" id="MobiDB-lite"/>
    </source>
</evidence>
<dbReference type="InterPro" id="IPR007157">
    <property type="entry name" value="PspA_VIPP1"/>
</dbReference>
<comment type="similarity">
    <text evidence="1">Belongs to the PspA/Vipp/IM30 family.</text>
</comment>
<keyword evidence="2" id="KW-0175">Coiled coil</keyword>
<organism evidence="4 5">
    <name type="scientific">Aurantiacibacter zhengii</name>
    <dbReference type="NCBI Taxonomy" id="2307003"/>
    <lineage>
        <taxon>Bacteria</taxon>
        <taxon>Pseudomonadati</taxon>
        <taxon>Pseudomonadota</taxon>
        <taxon>Alphaproteobacteria</taxon>
        <taxon>Sphingomonadales</taxon>
        <taxon>Erythrobacteraceae</taxon>
        <taxon>Aurantiacibacter</taxon>
    </lineage>
</organism>
<keyword evidence="5" id="KW-1185">Reference proteome</keyword>
<accession>A0A418NS84</accession>
<dbReference type="EMBL" id="QXFL01000004">
    <property type="protein sequence ID" value="RIV85931.1"/>
    <property type="molecule type" value="Genomic_DNA"/>
</dbReference>
<dbReference type="PANTHER" id="PTHR31088">
    <property type="entry name" value="MEMBRANE-ASSOCIATED PROTEIN VIPP1, CHLOROPLASTIC"/>
    <property type="match status" value="1"/>
</dbReference>
<evidence type="ECO:0000313" key="5">
    <source>
        <dbReference type="Proteomes" id="UP000286576"/>
    </source>
</evidence>
<proteinExistence type="inferred from homology"/>
<protein>
    <recommendedName>
        <fullName evidence="6">PspA/IM30 family protein</fullName>
    </recommendedName>
</protein>
<evidence type="ECO:0008006" key="6">
    <source>
        <dbReference type="Google" id="ProtNLM"/>
    </source>
</evidence>
<dbReference type="PANTHER" id="PTHR31088:SF6">
    <property type="entry name" value="PHAGE SHOCK PROTEIN A"/>
    <property type="match status" value="1"/>
</dbReference>
<evidence type="ECO:0000256" key="2">
    <source>
        <dbReference type="SAM" id="Coils"/>
    </source>
</evidence>
<dbReference type="Pfam" id="PF04012">
    <property type="entry name" value="PspA_IM30"/>
    <property type="match status" value="1"/>
</dbReference>
<dbReference type="GO" id="GO:0009271">
    <property type="term" value="P:phage shock"/>
    <property type="evidence" value="ECO:0007669"/>
    <property type="project" value="TreeGrafter"/>
</dbReference>
<comment type="caution">
    <text evidence="4">The sequence shown here is derived from an EMBL/GenBank/DDBJ whole genome shotgun (WGS) entry which is preliminary data.</text>
</comment>
<evidence type="ECO:0000313" key="4">
    <source>
        <dbReference type="EMBL" id="RIV85931.1"/>
    </source>
</evidence>
<name>A0A418NS84_9SPHN</name>
<reference evidence="4 5" key="1">
    <citation type="submission" date="2018-08" db="EMBL/GenBank/DDBJ databases">
        <title>Erythrobacter zhengii sp.nov., a bacterium isolated from deep-sea sediment.</title>
        <authorList>
            <person name="Fang C."/>
            <person name="Wu Y.-H."/>
            <person name="Sun C."/>
            <person name="Wang H."/>
            <person name="Cheng H."/>
            <person name="Meng F.-X."/>
            <person name="Wang C.-S."/>
            <person name="Xu X.-W."/>
        </authorList>
    </citation>
    <scope>NUCLEOTIDE SEQUENCE [LARGE SCALE GENOMIC DNA]</scope>
    <source>
        <strain evidence="4 5">V18</strain>
    </source>
</reference>
<feature type="coiled-coil region" evidence="2">
    <location>
        <begin position="97"/>
        <end position="138"/>
    </location>
</feature>
<feature type="region of interest" description="Disordered" evidence="3">
    <location>
        <begin position="142"/>
        <end position="167"/>
    </location>
</feature>
<gene>
    <name evidence="4" type="ORF">D2V07_11545</name>
</gene>
<feature type="compositionally biased region" description="Basic and acidic residues" evidence="3">
    <location>
        <begin position="158"/>
        <end position="167"/>
    </location>
</feature>
<dbReference type="Proteomes" id="UP000286576">
    <property type="component" value="Unassembled WGS sequence"/>
</dbReference>
<evidence type="ECO:0000256" key="1">
    <source>
        <dbReference type="ARBA" id="ARBA00043985"/>
    </source>
</evidence>
<sequence>MVMFERAKRVGQLVTSNVESLLDKASDPRKMLLLMRSEIEDGLVALQGERTKAARKAERLSTNAKAKADGAEEWTAKAKVALDKGREDLARSALMAREGDRKLAAQLEAEARDARAEVSEIEKAIAELEAKRAETQAKLDAMPAPVKASVGAAPTRSSKAESRLDNVEAMERRMDFSASRAEQASPVDVDAEIARLQQESAIEAELAAMAGKGKRAKR</sequence>